<dbReference type="InterPro" id="IPR025245">
    <property type="entry name" value="DUF4197"/>
</dbReference>
<dbReference type="EMBL" id="MTKP01000231">
    <property type="protein sequence ID" value="RWX47257.1"/>
    <property type="molecule type" value="Genomic_DNA"/>
</dbReference>
<sequence>MKNALIIMSAAGIIFSWLPSQVYAEGSWLDNGVNILNNLNQGTEGKSLNITNDDEIGEAFKQALHIGTENVVSKLGTKDGFNADPSIHIPLPEELKTIKTLLSQVGMSQLSDELELKLNRAAESATQKAKQHFFQAINDMTFEDIMKIYEGPENSATNFFQSKMSPPLKKEMQPIVANTLSQVGAIKAYDQVIGQYNTLPFMPDVKTNLTEHVIQKGLEGIFFYVAKEEASIRKDPARQTTALLKKVFGIK</sequence>
<dbReference type="Proteomes" id="UP000288086">
    <property type="component" value="Unassembled WGS sequence"/>
</dbReference>
<dbReference type="Pfam" id="PF13852">
    <property type="entry name" value="DUF4197"/>
    <property type="match status" value="1"/>
</dbReference>
<evidence type="ECO:0000313" key="1">
    <source>
        <dbReference type="EMBL" id="RWX47257.1"/>
    </source>
</evidence>
<accession>A0A3S3QGZ7</accession>
<reference evidence="1 2" key="1">
    <citation type="submission" date="2017-01" db="EMBL/GenBank/DDBJ databases">
        <title>The cable genome- insights into the physiology and evolution of filamentous bacteria capable of sulfide oxidation via long distance electron transfer.</title>
        <authorList>
            <person name="Schreiber L."/>
            <person name="Bjerg J.T."/>
            <person name="Boggild A."/>
            <person name="Van De Vossenberg J."/>
            <person name="Meysman F."/>
            <person name="Nielsen L.P."/>
            <person name="Schramm A."/>
            <person name="Kjeldsen K.U."/>
        </authorList>
    </citation>
    <scope>NUCLEOTIDE SEQUENCE [LARGE SCALE GENOMIC DNA]</scope>
    <source>
        <strain evidence="1">A1</strain>
    </source>
</reference>
<gene>
    <name evidence="1" type="ORF">VT98_12311</name>
</gene>
<proteinExistence type="predicted"/>
<organism evidence="1 2">
    <name type="scientific">Candidatus Electrothrix communis</name>
    <dbReference type="NCBI Taxonomy" id="1859133"/>
    <lineage>
        <taxon>Bacteria</taxon>
        <taxon>Pseudomonadati</taxon>
        <taxon>Thermodesulfobacteriota</taxon>
        <taxon>Desulfobulbia</taxon>
        <taxon>Desulfobulbales</taxon>
        <taxon>Desulfobulbaceae</taxon>
        <taxon>Candidatus Electrothrix</taxon>
    </lineage>
</organism>
<comment type="caution">
    <text evidence="1">The sequence shown here is derived from an EMBL/GenBank/DDBJ whole genome shotgun (WGS) entry which is preliminary data.</text>
</comment>
<name>A0A3S3QGZ7_9BACT</name>
<evidence type="ECO:0000313" key="2">
    <source>
        <dbReference type="Proteomes" id="UP000288086"/>
    </source>
</evidence>
<protein>
    <recommendedName>
        <fullName evidence="3">DUF4197 domain-containing protein</fullName>
    </recommendedName>
</protein>
<dbReference type="AlphaFoldDB" id="A0A3S3QGZ7"/>
<keyword evidence="2" id="KW-1185">Reference proteome</keyword>
<evidence type="ECO:0008006" key="3">
    <source>
        <dbReference type="Google" id="ProtNLM"/>
    </source>
</evidence>